<keyword evidence="15" id="KW-0677">Repeat</keyword>
<comment type="caution">
    <text evidence="37">The sequence shown here is derived from an EMBL/GenBank/DDBJ whole genome shotgun (WGS) entry which is preliminary data.</text>
</comment>
<dbReference type="FunFam" id="1.20.1050.10:FF:000009">
    <property type="entry name" value="Glutathione S-transferase omega-1"/>
    <property type="match status" value="1"/>
</dbReference>
<feature type="region of interest" description="Disordered" evidence="32">
    <location>
        <begin position="928"/>
        <end position="949"/>
    </location>
</feature>
<evidence type="ECO:0000256" key="3">
    <source>
        <dbReference type="ARBA" id="ARBA00004245"/>
    </source>
</evidence>
<dbReference type="CDD" id="cd06463">
    <property type="entry name" value="p23_like"/>
    <property type="match status" value="1"/>
</dbReference>
<evidence type="ECO:0000256" key="8">
    <source>
        <dbReference type="ARBA" id="ARBA00012221"/>
    </source>
</evidence>
<comment type="subcellular location">
    <subcellularLocation>
        <location evidence="3">Cytoplasm</location>
        <location evidence="3">Cytoskeleton</location>
    </subcellularLocation>
    <subcellularLocation>
        <location evidence="2">Nucleus</location>
    </subcellularLocation>
</comment>
<dbReference type="PRINTS" id="PR01625">
    <property type="entry name" value="GSTRNSFRASEO"/>
</dbReference>
<feature type="compositionally biased region" description="Low complexity" evidence="32">
    <location>
        <begin position="2907"/>
        <end position="2925"/>
    </location>
</feature>
<evidence type="ECO:0000256" key="10">
    <source>
        <dbReference type="ARBA" id="ARBA00021915"/>
    </source>
</evidence>
<dbReference type="CDD" id="cd14692">
    <property type="entry name" value="bZIP_ATF4"/>
    <property type="match status" value="1"/>
</dbReference>
<evidence type="ECO:0000256" key="26">
    <source>
        <dbReference type="ARBA" id="ARBA00031690"/>
    </source>
</evidence>
<keyword evidence="16" id="KW-0547">Nucleotide-binding</keyword>
<dbReference type="GO" id="GO:0003724">
    <property type="term" value="F:RNA helicase activity"/>
    <property type="evidence" value="ECO:0007669"/>
    <property type="project" value="UniProtKB-EC"/>
</dbReference>
<dbReference type="CDD" id="cd22127">
    <property type="entry name" value="F-box_FBXL16"/>
    <property type="match status" value="1"/>
</dbReference>
<evidence type="ECO:0000256" key="31">
    <source>
        <dbReference type="PROSITE-ProRule" id="PRU00221"/>
    </source>
</evidence>
<comment type="catalytic activity">
    <reaction evidence="30">
        <text>L-histidyl-[translation elongation factor 2] + S-adenosyl-L-methionine = 2-[(3S)-amino-3-carboxypropyl]-L-histidyl-[translation elongation factor 2] + S-methyl-5'-thioadenosine + H(+)</text>
        <dbReference type="Rhea" id="RHEA:36783"/>
        <dbReference type="Rhea" id="RHEA-COMP:9748"/>
        <dbReference type="Rhea" id="RHEA-COMP:9749"/>
        <dbReference type="ChEBI" id="CHEBI:15378"/>
        <dbReference type="ChEBI" id="CHEBI:17509"/>
        <dbReference type="ChEBI" id="CHEBI:29979"/>
        <dbReference type="ChEBI" id="CHEBI:59789"/>
        <dbReference type="ChEBI" id="CHEBI:73995"/>
        <dbReference type="EC" id="2.5.1.108"/>
    </reaction>
</comment>
<dbReference type="InterPro" id="IPR032675">
    <property type="entry name" value="LRR_dom_sf"/>
</dbReference>
<dbReference type="PROSITE" id="PS51354">
    <property type="entry name" value="GLUTAREDOXIN_2"/>
    <property type="match status" value="1"/>
</dbReference>
<dbReference type="SUPFAM" id="SSF52047">
    <property type="entry name" value="RNI-like"/>
    <property type="match status" value="1"/>
</dbReference>
<evidence type="ECO:0000313" key="38">
    <source>
        <dbReference type="Proteomes" id="UP000719412"/>
    </source>
</evidence>
<dbReference type="Gene3D" id="3.40.50.300">
    <property type="entry name" value="P-loop containing nucleotide triphosphate hydrolases"/>
    <property type="match status" value="1"/>
</dbReference>
<dbReference type="SUPFAM" id="SSF47616">
    <property type="entry name" value="GST C-terminal domain-like"/>
    <property type="match status" value="1"/>
</dbReference>
<dbReference type="PROSITE" id="PS50217">
    <property type="entry name" value="BZIP"/>
    <property type="match status" value="1"/>
</dbReference>
<dbReference type="GO" id="GO:0004364">
    <property type="term" value="F:glutathione transferase activity"/>
    <property type="evidence" value="ECO:0007669"/>
    <property type="project" value="InterPro"/>
</dbReference>
<dbReference type="InterPro" id="IPR010987">
    <property type="entry name" value="Glutathione-S-Trfase_C-like"/>
</dbReference>
<dbReference type="SFLD" id="SFLDG00358">
    <property type="entry name" value="Main_(cytGST)"/>
    <property type="match status" value="1"/>
</dbReference>
<dbReference type="InterPro" id="IPR008978">
    <property type="entry name" value="HSP20-like_chaperone"/>
</dbReference>
<dbReference type="GO" id="GO:0045174">
    <property type="term" value="F:glutathione dehydrogenase (ascorbate) activity"/>
    <property type="evidence" value="ECO:0007669"/>
    <property type="project" value="UniProtKB-ARBA"/>
</dbReference>
<evidence type="ECO:0000256" key="21">
    <source>
        <dbReference type="ARBA" id="ARBA00023004"/>
    </source>
</evidence>
<dbReference type="InterPro" id="IPR040079">
    <property type="entry name" value="Glutathione_S-Trfase"/>
</dbReference>
<dbReference type="Pfam" id="PF13516">
    <property type="entry name" value="LRR_6"/>
    <property type="match status" value="3"/>
</dbReference>
<evidence type="ECO:0000256" key="17">
    <source>
        <dbReference type="ARBA" id="ARBA00022801"/>
    </source>
</evidence>
<dbReference type="InterPro" id="IPR004045">
    <property type="entry name" value="Glutathione_S-Trfase_N"/>
</dbReference>
<dbReference type="SMART" id="SM00333">
    <property type="entry name" value="TUDOR"/>
    <property type="match status" value="1"/>
</dbReference>
<evidence type="ECO:0000256" key="5">
    <source>
        <dbReference type="ARBA" id="ARBA00006260"/>
    </source>
</evidence>
<evidence type="ECO:0000256" key="20">
    <source>
        <dbReference type="ARBA" id="ARBA00023002"/>
    </source>
</evidence>
<evidence type="ECO:0000256" key="28">
    <source>
        <dbReference type="ARBA" id="ARBA00032789"/>
    </source>
</evidence>
<keyword evidence="13" id="KW-0949">S-adenosyl-L-methionine</keyword>
<dbReference type="SUPFAM" id="SSF49764">
    <property type="entry name" value="HSP20-like chaperones"/>
    <property type="match status" value="1"/>
</dbReference>
<reference evidence="37" key="1">
    <citation type="journal article" date="2020" name="J Insects Food Feed">
        <title>The yellow mealworm (Tenebrio molitor) genome: a resource for the emerging insects as food and feed industry.</title>
        <authorList>
            <person name="Eriksson T."/>
            <person name="Andere A."/>
            <person name="Kelstrup H."/>
            <person name="Emery V."/>
            <person name="Picard C."/>
        </authorList>
    </citation>
    <scope>NUCLEOTIDE SEQUENCE</scope>
    <source>
        <strain evidence="37">Stoneville</strain>
        <tissue evidence="37">Whole head</tissue>
    </source>
</reference>
<evidence type="ECO:0000256" key="14">
    <source>
        <dbReference type="ARBA" id="ARBA00022723"/>
    </source>
</evidence>
<keyword evidence="12" id="KW-0808">Transferase</keyword>
<dbReference type="PROSITE" id="PS50082">
    <property type="entry name" value="WD_REPEATS_2"/>
    <property type="match status" value="1"/>
</dbReference>
<protein>
    <recommendedName>
        <fullName evidence="10">2-(3-amino-3-carboxypropyl)histidine synthase subunit 1</fullName>
        <ecNumber evidence="8">2.5.1.108</ecNumber>
        <ecNumber evidence="9">3.6.4.13</ecNumber>
    </recommendedName>
    <alternativeName>
        <fullName evidence="27">Diphthamide biosynthesis protein 1</fullName>
    </alternativeName>
    <alternativeName>
        <fullName evidence="28">Diphtheria toxin resistance protein 1</fullName>
    </alternativeName>
    <alternativeName>
        <fullName evidence="26">S-adenosyl-L-methionine:L-histidine 3-amino-3-carboxypropyltransferase 1</fullName>
    </alternativeName>
</protein>
<feature type="region of interest" description="Disordered" evidence="32">
    <location>
        <begin position="3018"/>
        <end position="3055"/>
    </location>
</feature>
<dbReference type="InterPro" id="IPR042265">
    <property type="entry name" value="DPH1/DPH2_3"/>
</dbReference>
<dbReference type="EC" id="2.5.1.108" evidence="8"/>
<dbReference type="Pfam" id="PF13410">
    <property type="entry name" value="GST_C_2"/>
    <property type="match status" value="1"/>
</dbReference>
<sequence length="3483" mass="393198">MTEQHRFGNVVSPITCHAWNKDRTQIALSPNNHEVHIYQRTGSDWKLIDVLNQHDLRVMGIDWGPNTNRIVTCAADRNAYVWTPDKDKKWKPTLVLLRINRAATCVKWSPDENKFAVGSGARLISVCYFESENDWWVSKHIKKPIRSTVTTLDWHPNNVLLVAGSTDFKVRIFSAYIKDIEKTPEPTPWGSKMPLGHLLAEFANSNSGGGWVQSVSFSPDGNKACWVAHDSTINVADATRGNAVFKLRTEFLPFLSCTWITNKSVVAAGHSCIPVLYSLNDNGQLAFAAKLDTSQKKELGGLTAMRMFHSLDKQARSETSDTNLDSIHQNAITCVCIYAGTKNNTKKISTSGLDGQLKLSFKMSEEAAVVVRAKPARKVFKAKKITKIPDSILEDPKLKVAVEALPKNYNFEIPKTIWRIKELQAQTVALQMPEGLLLFATTIADIIKEFTGADSVIMGDVTYGACCIDDLTAKALGVELLVHYGHSCLIPIDQTSGIKVLYIFVDIKIDPLHFIDTIKLNFPTTTKIGLVSTIQFITTLQGVSSKLKEIGYDVSIPQFKPLSPGEILGCTAPVLRCVDVIIYLGDGRFHLEAAMIANPKLQAYRYDPYDKKFTREYYDHALMDKNRMQSIADAKQAKSVGVIMGTLGRQGSSKVVEHLKSRLDQIGKNAVIILLSEIFPKKLDLFRGLDAFVQVACPRLSIDWGLAFSKPFLTPYEMAVAMGDADWHKEGSSYPMDFYANASLGPWTPNHKPDVDSTLSLVECSYSSGISSGDGLKSICSSSSEDFLLMGDSEYVPDVSLFPAVEIKPPTARGDVGSVRCLGSPSTGEPLFEVMSILRLPQGSVEPKLTATPTRSYDLVTGPLRRTMSSISAQGVVERASAELSKRINGLGLRGSKHHSAKGSVMERVTNVFCGGGGAAAVAAPEKPSRLLPGRGAPKPGTAPAAPRRHRPPAAYLAWEQLMADEKFLARFFLYFSPCERCVLAQVCTRWRDILYRSPRYWTGLVPVLQCREMRSSQGNERTRLYSSLLRRGFHNLCLMGASDEDALDLVNSFPLASKHIHTLSLRCSSITDRGLESLLDHLQALYELELAGCNEITEAGLWACLNPRIVSLTLSDCINVADEAVGAVAQLLPALYEFSLQAYHVTDAALGYFSPKQSNSLNILRLHSCWEITNHGVVNIGNYTRYQMVLIACRFVASVSVHSLPNLTILSLSGCSKITDDGVELIAENLQKLRSLDLSWCPRITDAALEYIACDLNQLEELTLDRKQCEEIFDLIKKLYSSIQFKPRIFIMTYPITNIHNTDILITIPESLMHCLKSRIINFKRLCHLVLEDASSLLNQEGETVSNILTVVDQMLQNRVQNIGVQLIVSSEKWTKDLKELFKSIYVTPLVCIGNYLEAALYGNTQFEIKFLMSDQKKAYLEGIVKNKSDVYKTLIICNNSEIADVEEWLLQKGINSIALTDSSNKEEIEACETEWASTRGGQYKVLLCTDFVFDSLLWVSDAMWLIHYSFASTWTRFTKRFSALSSHYKSPWESSGEKLECKTFVMIDETCEAQMPKILNLLNRLSKDLPRSYQKYADGFRTKAEQEKINNNVDLCDNLKLLGKCQNPLCKNRHLVSNEVDVREDLPKNGKIVFKILTVKDVTHYAVQLIEHVDLSGCVRQINNDDLKKPLVFDVGVEKKRARDIKIGKFYAHCEHTTSGQEFMLCHVLTIPDDTFVEVKLTTGITLQTLQKNLYEAPPNLQIVDVHMSNLVPPFKDEYFSGRSYRVTRTSLESVDYKNMILTADVHLQLDNTLWVDNVVETLKVKDCDLVKFNLTKHLLTSIEVVEVSKMKIASLHKLCMRCDITLPRYVKQTVKKPVRMREMEPQWSFLGDGVNQVILSAAVSPEEFYVRLQKFQCLLENLEKDIQKAVKTELLDKNLNIVVGRYYLAPDPKDEMYSRVSLVNVEDDKALCFYVDYGDEAVVDVAKLKTLPSKLVTKLPFQAIQCRLHGITPSFQEWSNEATDVLYKYMFEPNSDFFRSFYIQVCDKEKSDPTRTKIKYSVLLKDGYGDKNVLINQLLLDCGFAKSIFGRIDDFELSEVEVGQDSDETDSEKVSNENLEEFGSEFDVEIFDADAFMEMLGVSRLKISENPQKTQEGVVKTSEEKSTVRSESTPVETVPDGEPKYLTPEVFWSQSEKTVKIKVNLIGVEVYKVSVIKKRIFTFCTTLEGKTYNLKFTLHKPAELGRHRALGQEVQVILNKSEALEWSQLTGTTKRMRNIHYEIPNTEKKEPKRKFLQLDITDDESDDPNDGMMYHQESDLDSEYDQEALSSPSIPFKMSRVQWKSKRTLGIVFSLIALYFTVRIKNYEHQASVFLSETHPNEAWEFVADFSNMKYLNPTIINFSIVSESGNYDNWKYSTQYSEFLSHWPHLRNNAVAHFNVKADKGKGVYFINSVHKTCLFFGFFCRSQQPPKQDDKLRLYSMEYCPYAQRVRLVLNAKKIPYDTVNLNLINKPDWYFKVHPEGKVPAIDTGSEVLVESLDISDYLDEKYPDNPLYPKDPEAKKRDQELIQKISPLTGTFYKCVSKQGDKSVEDWAKEFTPHLDIFETELSARGTAYFGGDKPAMVDYMLWPWAERAGTIAIAYGQQLPFGADQFPLLRKWRKSMREDPVCSQIYHGPEKAKMALYSLAALPAEETYLNNLSPSLSIEEPLSPLSTEEVSWLSEDTFYQTSQEHDDCIKFEHDLVPCESKAEVASLMLENLENLINLDELIKEEPFLLDEKILPILEDVEQPRAIEVPLHPTKMEYTRTPDTQFLLKEFETVYDVIEFTHETLTPPQSPPSEQKILTTLEPLLTPPSYTALPEKHHVVYPVPEKPLLPDVLAYRPPAAIPAEYPSAMTPQPDIAHELAVVDELVRTRVEDMQWSSSGPSSPNSSGSSNFGDCSSDDPEWMPEPVENYDGVAASPKQSRKRSKPYSRTSPVDKKSRKKEQNKNAATRYRMKKKAEVEVILTEEKGLSMKNDDLELKIKDMQREIKRSINTTKSGKYMNPTDQARKEARKQELKKNKKQRQMVRAAVLKGKDPQQILEEMEKIDQMEYNVNQPSPLNEKVLKDKRKKLRDTLDRVLSMYYKDDPEKWSDLKRRQTDYEHKRNQLVAFYESVKSAQQVQVDEIPLPQLPQQPANTPAQIPLPTERKQEHTIYSIATALKLQALGQPVREPPGCPPGPPPDINDDGDVEDYTLRTEEEKEETTEESSTQPQADGEAAVKPTSLQQKMVALSGQNVDDFMKEMEVVQKKLEVSKEDEHRAKVLTHPEPLVPPGTDLIPQPQPTQPINPQGPGPLLYPGPGLRLPPGPPPGRPLLPPGPPPGMPPPRMPLRMPPAPPRMIRLPGPPPSLSGPPNLPLGTPNVLSAAPQLINRVESSKQGATISAKPQIRNLSADVTRFVPSALRVKREDKKQKPNTRALVHELKQKEYHLHQSTHPEQHTKDDAYKQFMEEMQTLL</sequence>
<dbReference type="SFLD" id="SFLDS00019">
    <property type="entry name" value="Glutathione_Transferase_(cytos"/>
    <property type="match status" value="1"/>
</dbReference>
<accession>A0A8J6L7H7</accession>
<evidence type="ECO:0000256" key="15">
    <source>
        <dbReference type="ARBA" id="ARBA00022737"/>
    </source>
</evidence>
<dbReference type="InterPro" id="IPR019007">
    <property type="entry name" value="Wbp11/ELF5/Saf1_N"/>
</dbReference>
<keyword evidence="23" id="KW-0009">Actin-binding</keyword>
<evidence type="ECO:0000256" key="1">
    <source>
        <dbReference type="ARBA" id="ARBA00001966"/>
    </source>
</evidence>
<dbReference type="GO" id="GO:0005634">
    <property type="term" value="C:nucleus"/>
    <property type="evidence" value="ECO:0007669"/>
    <property type="project" value="UniProtKB-SubCell"/>
</dbReference>
<dbReference type="GO" id="GO:0006396">
    <property type="term" value="P:RNA processing"/>
    <property type="evidence" value="ECO:0007669"/>
    <property type="project" value="InterPro"/>
</dbReference>
<dbReference type="Gene3D" id="2.30.30.140">
    <property type="match status" value="1"/>
</dbReference>
<evidence type="ECO:0000256" key="11">
    <source>
        <dbReference type="ARBA" id="ARBA00022490"/>
    </source>
</evidence>
<dbReference type="UniPathway" id="UPA00559"/>
<keyword evidence="38" id="KW-1185">Reference proteome</keyword>
<evidence type="ECO:0000256" key="13">
    <source>
        <dbReference type="ARBA" id="ARBA00022691"/>
    </source>
</evidence>
<name>A0A8J6L7H7_TENMO</name>
<dbReference type="Gene3D" id="3.40.50.11840">
    <property type="entry name" value="Diphthamide synthesis DPH1/DPH2 domain 1"/>
    <property type="match status" value="1"/>
</dbReference>
<dbReference type="InterPro" id="IPR027417">
    <property type="entry name" value="P-loop_NTPase"/>
</dbReference>
<dbReference type="Gene3D" id="3.40.50.11850">
    <property type="entry name" value="Diphthamide synthesis DPH1/DPH2 domain 2"/>
    <property type="match status" value="1"/>
</dbReference>
<dbReference type="InterPro" id="IPR042264">
    <property type="entry name" value="DPH1/DPH2_2"/>
</dbReference>
<evidence type="ECO:0000256" key="30">
    <source>
        <dbReference type="ARBA" id="ARBA00048403"/>
    </source>
</evidence>
<keyword evidence="17" id="KW-0378">Hydrolase</keyword>
<keyword evidence="14" id="KW-0479">Metal-binding</keyword>
<dbReference type="FunFam" id="3.40.30.10:FF:000123">
    <property type="entry name" value="Glutathione transferase o1"/>
    <property type="match status" value="1"/>
</dbReference>
<dbReference type="InterPro" id="IPR001611">
    <property type="entry name" value="Leu-rich_rpt"/>
</dbReference>
<dbReference type="PROSITE" id="PS50304">
    <property type="entry name" value="TUDOR"/>
    <property type="match status" value="1"/>
</dbReference>
<dbReference type="GO" id="GO:0016787">
    <property type="term" value="F:hydrolase activity"/>
    <property type="evidence" value="ECO:0007669"/>
    <property type="project" value="UniProtKB-KW"/>
</dbReference>
<comment type="similarity">
    <text evidence="5">Belongs to the WD repeat ARPC1 family.</text>
</comment>
<dbReference type="GO" id="GO:0005856">
    <property type="term" value="C:cytoskeleton"/>
    <property type="evidence" value="ECO:0007669"/>
    <property type="project" value="UniProtKB-SubCell"/>
</dbReference>
<dbReference type="FunFam" id="3.40.50.11840:FF:000001">
    <property type="entry name" value="2-(3-amino-3-carboxypropyl)histidine synthase subunit 1"/>
    <property type="match status" value="1"/>
</dbReference>
<dbReference type="Gene3D" id="2.40.50.90">
    <property type="match status" value="1"/>
</dbReference>
<keyword evidence="20" id="KW-0560">Oxidoreductase</keyword>
<evidence type="ECO:0000259" key="33">
    <source>
        <dbReference type="PROSITE" id="PS50217"/>
    </source>
</evidence>
<dbReference type="InterPro" id="IPR042263">
    <property type="entry name" value="DPH1/DPH2_1"/>
</dbReference>
<dbReference type="SMART" id="SM00338">
    <property type="entry name" value="BRLZ"/>
    <property type="match status" value="1"/>
</dbReference>
<comment type="cofactor">
    <cofactor evidence="1">
        <name>[4Fe-4S] cluster</name>
        <dbReference type="ChEBI" id="CHEBI:49883"/>
    </cofactor>
</comment>
<dbReference type="InterPro" id="IPR036249">
    <property type="entry name" value="Thioredoxin-like_sf"/>
</dbReference>
<evidence type="ECO:0000259" key="36">
    <source>
        <dbReference type="PROSITE" id="PS50405"/>
    </source>
</evidence>
<feature type="region of interest" description="Disordered" evidence="32">
    <location>
        <begin position="2903"/>
        <end position="2982"/>
    </location>
</feature>
<dbReference type="SUPFAM" id="SSF63748">
    <property type="entry name" value="Tudor/PWWP/MBT"/>
    <property type="match status" value="1"/>
</dbReference>
<dbReference type="GO" id="GO:0017183">
    <property type="term" value="P:protein histidyl modification to diphthamide"/>
    <property type="evidence" value="ECO:0007669"/>
    <property type="project" value="UniProtKB-UniPathway"/>
</dbReference>
<keyword evidence="24" id="KW-0206">Cytoskeleton</keyword>
<evidence type="ECO:0000256" key="23">
    <source>
        <dbReference type="ARBA" id="ARBA00023203"/>
    </source>
</evidence>
<dbReference type="PROSITE" id="PS50405">
    <property type="entry name" value="GST_CTER"/>
    <property type="match status" value="1"/>
</dbReference>
<keyword evidence="19" id="KW-0067">ATP-binding</keyword>
<dbReference type="GO" id="GO:0051536">
    <property type="term" value="F:iron-sulfur cluster binding"/>
    <property type="evidence" value="ECO:0007669"/>
    <property type="project" value="UniProtKB-KW"/>
</dbReference>
<dbReference type="GO" id="GO:0005737">
    <property type="term" value="C:cytoplasm"/>
    <property type="evidence" value="ECO:0007669"/>
    <property type="project" value="InterPro"/>
</dbReference>
<dbReference type="PROSITE" id="PS00036">
    <property type="entry name" value="BZIP_BASIC"/>
    <property type="match status" value="1"/>
</dbReference>
<comment type="similarity">
    <text evidence="7">Belongs to the GST superfamily. Omega family.</text>
</comment>
<organism evidence="37 38">
    <name type="scientific">Tenebrio molitor</name>
    <name type="common">Yellow mealworm beetle</name>
    <dbReference type="NCBI Taxonomy" id="7067"/>
    <lineage>
        <taxon>Eukaryota</taxon>
        <taxon>Metazoa</taxon>
        <taxon>Ecdysozoa</taxon>
        <taxon>Arthropoda</taxon>
        <taxon>Hexapoda</taxon>
        <taxon>Insecta</taxon>
        <taxon>Pterygota</taxon>
        <taxon>Neoptera</taxon>
        <taxon>Endopterygota</taxon>
        <taxon>Coleoptera</taxon>
        <taxon>Polyphaga</taxon>
        <taxon>Cucujiformia</taxon>
        <taxon>Tenebrionidae</taxon>
        <taxon>Tenebrio</taxon>
    </lineage>
</organism>
<dbReference type="SUPFAM" id="SSF52540">
    <property type="entry name" value="P-loop containing nucleoside triphosphate hydrolases"/>
    <property type="match status" value="1"/>
</dbReference>
<evidence type="ECO:0000256" key="32">
    <source>
        <dbReference type="SAM" id="MobiDB-lite"/>
    </source>
</evidence>
<evidence type="ECO:0000256" key="29">
    <source>
        <dbReference type="ARBA" id="ARBA00047984"/>
    </source>
</evidence>
<dbReference type="Pfam" id="PF00567">
    <property type="entry name" value="TUDOR"/>
    <property type="match status" value="1"/>
</dbReference>
<evidence type="ECO:0000256" key="9">
    <source>
        <dbReference type="ARBA" id="ARBA00012552"/>
    </source>
</evidence>
<comment type="pathway">
    <text evidence="4">Protein modification; peptidyl-diphthamide biosynthesis.</text>
</comment>
<dbReference type="GO" id="GO:0003700">
    <property type="term" value="F:DNA-binding transcription factor activity"/>
    <property type="evidence" value="ECO:0007669"/>
    <property type="project" value="InterPro"/>
</dbReference>
<gene>
    <name evidence="37" type="ORF">GEV33_009815</name>
</gene>
<feature type="compositionally biased region" description="Basic and acidic residues" evidence="32">
    <location>
        <begin position="2962"/>
        <end position="2973"/>
    </location>
</feature>
<dbReference type="InterPro" id="IPR015943">
    <property type="entry name" value="WD40/YVTN_repeat-like_dom_sf"/>
</dbReference>
<dbReference type="Gene3D" id="3.80.10.10">
    <property type="entry name" value="Ribonuclease Inhibitor"/>
    <property type="match status" value="2"/>
</dbReference>
<dbReference type="InterPro" id="IPR006553">
    <property type="entry name" value="Leu-rich_rpt_Cys-con_subtyp"/>
</dbReference>
<dbReference type="InterPro" id="IPR016435">
    <property type="entry name" value="DPH1/DPH2"/>
</dbReference>
<dbReference type="Gene3D" id="1.20.1050.10">
    <property type="match status" value="1"/>
</dbReference>
<comment type="catalytic activity">
    <reaction evidence="29">
        <text>ATP + H2O = ADP + phosphate + H(+)</text>
        <dbReference type="Rhea" id="RHEA:13065"/>
        <dbReference type="ChEBI" id="CHEBI:15377"/>
        <dbReference type="ChEBI" id="CHEBI:15378"/>
        <dbReference type="ChEBI" id="CHEBI:30616"/>
        <dbReference type="ChEBI" id="CHEBI:43474"/>
        <dbReference type="ChEBI" id="CHEBI:456216"/>
        <dbReference type="EC" id="3.6.4.13"/>
    </reaction>
</comment>
<dbReference type="Gene3D" id="3.40.50.11860">
    <property type="entry name" value="Diphthamide synthesis DPH1/DPH2 domain 3"/>
    <property type="match status" value="1"/>
</dbReference>
<dbReference type="GO" id="GO:0090560">
    <property type="term" value="F:2-(3-amino-3-carboxypropyl)histidine synthase activity"/>
    <property type="evidence" value="ECO:0007669"/>
    <property type="project" value="UniProtKB-EC"/>
</dbReference>
<dbReference type="InterPro" id="IPR036282">
    <property type="entry name" value="Glutathione-S-Trfase_C_sf"/>
</dbReference>
<feature type="compositionally biased region" description="Pro residues" evidence="32">
    <location>
        <begin position="3198"/>
        <end position="3210"/>
    </location>
</feature>
<dbReference type="Proteomes" id="UP000719412">
    <property type="component" value="Unassembled WGS sequence"/>
</dbReference>
<evidence type="ECO:0000259" key="34">
    <source>
        <dbReference type="PROSITE" id="PS50304"/>
    </source>
</evidence>
<dbReference type="FunFam" id="3.40.50.11850:FF:000001">
    <property type="entry name" value="2-(3-amino-3-carboxypropyl)histidine synthase subunit 1"/>
    <property type="match status" value="1"/>
</dbReference>
<reference evidence="37" key="2">
    <citation type="submission" date="2021-08" db="EMBL/GenBank/DDBJ databases">
        <authorList>
            <person name="Eriksson T."/>
        </authorList>
    </citation>
    <scope>NUCLEOTIDE SEQUENCE</scope>
    <source>
        <strain evidence="37">Stoneville</strain>
        <tissue evidence="37">Whole head</tissue>
    </source>
</reference>
<dbReference type="SUPFAM" id="SSF50978">
    <property type="entry name" value="WD40 repeat-like"/>
    <property type="match status" value="1"/>
</dbReference>
<dbReference type="EC" id="3.6.4.13" evidence="9"/>
<feature type="domain" description="Tudor" evidence="34">
    <location>
        <begin position="1923"/>
        <end position="1981"/>
    </location>
</feature>
<evidence type="ECO:0000256" key="4">
    <source>
        <dbReference type="ARBA" id="ARBA00005156"/>
    </source>
</evidence>
<evidence type="ECO:0000256" key="25">
    <source>
        <dbReference type="ARBA" id="ARBA00023242"/>
    </source>
</evidence>
<dbReference type="PANTHER" id="PTHR22655:SF2">
    <property type="entry name" value="ATP-DEPENDENT RNA HELICASE TDRD12-RELATED"/>
    <property type="match status" value="1"/>
</dbReference>
<proteinExistence type="inferred from homology"/>
<dbReference type="SUPFAM" id="SSF57959">
    <property type="entry name" value="Leucine zipper domain"/>
    <property type="match status" value="1"/>
</dbReference>
<dbReference type="Gene3D" id="2.130.10.10">
    <property type="entry name" value="YVTN repeat-like/Quinoprotein amine dehydrogenase"/>
    <property type="match status" value="1"/>
</dbReference>
<feature type="region of interest" description="Disordered" evidence="32">
    <location>
        <begin position="3195"/>
        <end position="3252"/>
    </location>
</feature>
<dbReference type="InterPro" id="IPR035437">
    <property type="entry name" value="SNase_OB-fold_sf"/>
</dbReference>
<feature type="domain" description="GST N-terminal" evidence="35">
    <location>
        <begin position="2459"/>
        <end position="2537"/>
    </location>
</feature>
<feature type="domain" description="BZIP" evidence="33">
    <location>
        <begin position="2963"/>
        <end position="3018"/>
    </location>
</feature>
<keyword evidence="11" id="KW-0963">Cytoplasm</keyword>
<dbReference type="PROSITE" id="PS50404">
    <property type="entry name" value="GST_NTER"/>
    <property type="match status" value="1"/>
</dbReference>
<keyword evidence="21" id="KW-0408">Iron</keyword>
<dbReference type="Gene3D" id="1.20.5.170">
    <property type="match status" value="1"/>
</dbReference>
<dbReference type="InterPro" id="IPR002999">
    <property type="entry name" value="Tudor"/>
</dbReference>
<dbReference type="Pfam" id="PF13417">
    <property type="entry name" value="GST_N_3"/>
    <property type="match status" value="1"/>
</dbReference>
<keyword evidence="22" id="KW-0411">Iron-sulfur</keyword>
<evidence type="ECO:0000256" key="18">
    <source>
        <dbReference type="ARBA" id="ARBA00022806"/>
    </source>
</evidence>
<dbReference type="Gene3D" id="2.60.40.790">
    <property type="match status" value="1"/>
</dbReference>
<feature type="compositionally biased region" description="Low complexity" evidence="32">
    <location>
        <begin position="933"/>
        <end position="946"/>
    </location>
</feature>
<dbReference type="Gene3D" id="3.40.30.10">
    <property type="entry name" value="Glutaredoxin"/>
    <property type="match status" value="1"/>
</dbReference>
<evidence type="ECO:0000256" key="6">
    <source>
        <dbReference type="ARBA" id="ARBA00010173"/>
    </source>
</evidence>
<keyword evidence="18" id="KW-0347">Helicase</keyword>
<dbReference type="SMART" id="SM00320">
    <property type="entry name" value="WD40"/>
    <property type="match status" value="5"/>
</dbReference>
<evidence type="ECO:0000256" key="27">
    <source>
        <dbReference type="ARBA" id="ARBA00032574"/>
    </source>
</evidence>
<feature type="domain" description="GST C-terminal" evidence="36">
    <location>
        <begin position="2542"/>
        <end position="2667"/>
    </location>
</feature>
<comment type="similarity">
    <text evidence="6">Belongs to the DPH1/DPH2 family. DPH1 subfamily.</text>
</comment>
<keyword evidence="31" id="KW-0853">WD repeat</keyword>
<evidence type="ECO:0000256" key="2">
    <source>
        <dbReference type="ARBA" id="ARBA00004123"/>
    </source>
</evidence>
<feature type="region of interest" description="Disordered" evidence="32">
    <location>
        <begin position="2136"/>
        <end position="2163"/>
    </location>
</feature>
<evidence type="ECO:0000256" key="19">
    <source>
        <dbReference type="ARBA" id="ARBA00022840"/>
    </source>
</evidence>
<dbReference type="Pfam" id="PF00400">
    <property type="entry name" value="WD40"/>
    <property type="match status" value="2"/>
</dbReference>
<dbReference type="InterPro" id="IPR046347">
    <property type="entry name" value="bZIP_sf"/>
</dbReference>
<dbReference type="InterPro" id="IPR005442">
    <property type="entry name" value="GST_omega"/>
</dbReference>
<evidence type="ECO:0000256" key="12">
    <source>
        <dbReference type="ARBA" id="ARBA00022679"/>
    </source>
</evidence>
<evidence type="ECO:0000313" key="37">
    <source>
        <dbReference type="EMBL" id="KAH0812979.1"/>
    </source>
</evidence>
<feature type="compositionally biased region" description="Basic and acidic residues" evidence="32">
    <location>
        <begin position="3034"/>
        <end position="3045"/>
    </location>
</feature>
<dbReference type="InterPro" id="IPR001680">
    <property type="entry name" value="WD40_rpt"/>
</dbReference>
<feature type="repeat" description="WD" evidence="31">
    <location>
        <begin position="51"/>
        <end position="82"/>
    </location>
</feature>
<dbReference type="PROSITE" id="PS50294">
    <property type="entry name" value="WD_REPEATS_REGION"/>
    <property type="match status" value="1"/>
</dbReference>
<dbReference type="FunFam" id="2.130.10.10:FF:000030">
    <property type="entry name" value="Actin-related protein 2/3 complex subunit"/>
    <property type="match status" value="1"/>
</dbReference>
<keyword evidence="25" id="KW-0539">Nucleus</keyword>
<dbReference type="SUPFAM" id="SSF52833">
    <property type="entry name" value="Thioredoxin-like"/>
    <property type="match status" value="1"/>
</dbReference>
<feature type="compositionally biased region" description="Pro residues" evidence="32">
    <location>
        <begin position="3307"/>
        <end position="3382"/>
    </location>
</feature>
<dbReference type="SMART" id="SM00367">
    <property type="entry name" value="LRR_CC"/>
    <property type="match status" value="5"/>
</dbReference>
<dbReference type="GO" id="GO:0005524">
    <property type="term" value="F:ATP binding"/>
    <property type="evidence" value="ECO:0007669"/>
    <property type="project" value="UniProtKB-KW"/>
</dbReference>
<dbReference type="GO" id="GO:0003779">
    <property type="term" value="F:actin binding"/>
    <property type="evidence" value="ECO:0007669"/>
    <property type="project" value="UniProtKB-KW"/>
</dbReference>
<evidence type="ECO:0000256" key="24">
    <source>
        <dbReference type="ARBA" id="ARBA00023212"/>
    </source>
</evidence>
<dbReference type="Pfam" id="PF09429">
    <property type="entry name" value="Wbp11"/>
    <property type="match status" value="1"/>
</dbReference>
<dbReference type="SFLD" id="SFLDS00032">
    <property type="entry name" value="Radical_SAM_3-amino-3-carboxyp"/>
    <property type="match status" value="1"/>
</dbReference>
<dbReference type="InterPro" id="IPR036322">
    <property type="entry name" value="WD40_repeat_dom_sf"/>
</dbReference>
<dbReference type="EMBL" id="JABDTM020025662">
    <property type="protein sequence ID" value="KAH0812979.1"/>
    <property type="molecule type" value="Genomic_DNA"/>
</dbReference>
<dbReference type="NCBIfam" id="TIGR00322">
    <property type="entry name" value="diphth2_R"/>
    <property type="match status" value="1"/>
</dbReference>
<dbReference type="GO" id="GO:0046872">
    <property type="term" value="F:metal ion binding"/>
    <property type="evidence" value="ECO:0007669"/>
    <property type="project" value="UniProtKB-KW"/>
</dbReference>
<evidence type="ECO:0000256" key="22">
    <source>
        <dbReference type="ARBA" id="ARBA00023014"/>
    </source>
</evidence>
<evidence type="ECO:0000256" key="16">
    <source>
        <dbReference type="ARBA" id="ARBA00022741"/>
    </source>
</evidence>
<dbReference type="Pfam" id="PF01866">
    <property type="entry name" value="Diphthamide_syn"/>
    <property type="match status" value="1"/>
</dbReference>
<evidence type="ECO:0000256" key="7">
    <source>
        <dbReference type="ARBA" id="ARBA00011067"/>
    </source>
</evidence>
<dbReference type="PANTHER" id="PTHR22655">
    <property type="entry name" value="ATP-DEPENDENT RNA HELICASE TDRD12-RELATED"/>
    <property type="match status" value="1"/>
</dbReference>
<feature type="region of interest" description="Disordered" evidence="32">
    <location>
        <begin position="3280"/>
        <end position="3389"/>
    </location>
</feature>
<dbReference type="FunFam" id="3.40.50.11860:FF:000002">
    <property type="entry name" value="2-(3-amino-3-carboxypropyl)histidine synthase subunit 1"/>
    <property type="match status" value="1"/>
</dbReference>
<dbReference type="GO" id="GO:0042078">
    <property type="term" value="P:germ-line stem cell division"/>
    <property type="evidence" value="ECO:0007669"/>
    <property type="project" value="TreeGrafter"/>
</dbReference>
<evidence type="ECO:0000259" key="35">
    <source>
        <dbReference type="PROSITE" id="PS50404"/>
    </source>
</evidence>
<dbReference type="InterPro" id="IPR004827">
    <property type="entry name" value="bZIP"/>
</dbReference>